<evidence type="ECO:0000256" key="1">
    <source>
        <dbReference type="SAM" id="Coils"/>
    </source>
</evidence>
<protein>
    <submittedName>
        <fullName evidence="2">Uncharacterized protein</fullName>
    </submittedName>
</protein>
<dbReference type="EMBL" id="MHSQ01000038">
    <property type="protein sequence ID" value="OHA46000.1"/>
    <property type="molecule type" value="Genomic_DNA"/>
</dbReference>
<proteinExistence type="predicted"/>
<gene>
    <name evidence="2" type="ORF">A2541_00450</name>
</gene>
<sequence>MESPEEKGELLQQLETGVEKIEAGRKALEAELEIAKKSGDFSKFYELQKIAQKGIFEAEKTKRKLEGEASAFDISADYVTKDAKGKEKTETITFNFETELVSWTDFYAKHKLTLPANFAEKMQDIWERNGEALRKEIVEKGFDRVIFIPASVDTADLKKLEESMTEGYKEEAKKVGKDTVYDTYWGVETKEVINSRTGDRIILIHSSPDLTAQPELLKTLDKKYGGEKTTRTDNKAEDFIKAGEKLTIAEWLILQREIWEKTGVHLDGKKGEDGYVKPTWCPGSRLGKEAGSYVVHAYWNPDYAQVFVIAYSPGNAIVSIGCRLSRCFE</sequence>
<reference evidence="2 3" key="1">
    <citation type="journal article" date="2016" name="Nat. Commun.">
        <title>Thousands of microbial genomes shed light on interconnected biogeochemical processes in an aquifer system.</title>
        <authorList>
            <person name="Anantharaman K."/>
            <person name="Brown C.T."/>
            <person name="Hug L.A."/>
            <person name="Sharon I."/>
            <person name="Castelle C.J."/>
            <person name="Probst A.J."/>
            <person name="Thomas B.C."/>
            <person name="Singh A."/>
            <person name="Wilkins M.J."/>
            <person name="Karaoz U."/>
            <person name="Brodie E.L."/>
            <person name="Williams K.H."/>
            <person name="Hubbard S.S."/>
            <person name="Banfield J.F."/>
        </authorList>
    </citation>
    <scope>NUCLEOTIDE SEQUENCE [LARGE SCALE GENOMIC DNA]</scope>
</reference>
<evidence type="ECO:0000313" key="2">
    <source>
        <dbReference type="EMBL" id="OHA46000.1"/>
    </source>
</evidence>
<evidence type="ECO:0000313" key="3">
    <source>
        <dbReference type="Proteomes" id="UP000176965"/>
    </source>
</evidence>
<dbReference type="AlphaFoldDB" id="A0A1G2PCD8"/>
<feature type="coiled-coil region" evidence="1">
    <location>
        <begin position="11"/>
        <end position="38"/>
    </location>
</feature>
<organism evidence="2 3">
    <name type="scientific">Candidatus Taylorbacteria bacterium RIFOXYD2_FULL_36_9</name>
    <dbReference type="NCBI Taxonomy" id="1802338"/>
    <lineage>
        <taxon>Bacteria</taxon>
        <taxon>Candidatus Tayloriibacteriota</taxon>
    </lineage>
</organism>
<name>A0A1G2PCD8_9BACT</name>
<dbReference type="Proteomes" id="UP000176965">
    <property type="component" value="Unassembled WGS sequence"/>
</dbReference>
<dbReference type="STRING" id="1802338.A2541_00450"/>
<comment type="caution">
    <text evidence="2">The sequence shown here is derived from an EMBL/GenBank/DDBJ whole genome shotgun (WGS) entry which is preliminary data.</text>
</comment>
<accession>A0A1G2PCD8</accession>
<keyword evidence="1" id="KW-0175">Coiled coil</keyword>